<dbReference type="PANTHER" id="PTHR44858:SF1">
    <property type="entry name" value="UDP-N-ACETYLGLUCOSAMINE--PEPTIDE N-ACETYLGLUCOSAMINYLTRANSFERASE SPINDLY-RELATED"/>
    <property type="match status" value="1"/>
</dbReference>
<feature type="compositionally biased region" description="Basic and acidic residues" evidence="4">
    <location>
        <begin position="126"/>
        <end position="135"/>
    </location>
</feature>
<dbReference type="HOGENOM" id="CLU_959127_0_0_5"/>
<dbReference type="STRING" id="395963.Bind_0086"/>
<keyword evidence="5" id="KW-0812">Transmembrane</keyword>
<dbReference type="eggNOG" id="COG0457">
    <property type="taxonomic scope" value="Bacteria"/>
</dbReference>
<name>B2IB47_BEII9</name>
<feature type="transmembrane region" description="Helical" evidence="5">
    <location>
        <begin position="26"/>
        <end position="47"/>
    </location>
</feature>
<reference evidence="7" key="1">
    <citation type="submission" date="2008-03" db="EMBL/GenBank/DDBJ databases">
        <title>Complete sequence of chromosome of Beijerinckia indica subsp. indica ATCC 9039.</title>
        <authorList>
            <consortium name="US DOE Joint Genome Institute"/>
            <person name="Copeland A."/>
            <person name="Lucas S."/>
            <person name="Lapidus A."/>
            <person name="Glavina del Rio T."/>
            <person name="Dalin E."/>
            <person name="Tice H."/>
            <person name="Bruce D."/>
            <person name="Goodwin L."/>
            <person name="Pitluck S."/>
            <person name="LaButti K."/>
            <person name="Schmutz J."/>
            <person name="Larimer F."/>
            <person name="Land M."/>
            <person name="Hauser L."/>
            <person name="Kyrpides N."/>
            <person name="Mikhailova N."/>
            <person name="Dunfield P.F."/>
            <person name="Dedysh S.N."/>
            <person name="Liesack W."/>
            <person name="Saw J.H."/>
            <person name="Alam M."/>
            <person name="Chen Y."/>
            <person name="Murrell J.C."/>
            <person name="Richardson P."/>
        </authorList>
    </citation>
    <scope>NUCLEOTIDE SEQUENCE [LARGE SCALE GENOMIC DNA]</scope>
    <source>
        <strain evidence="7">ATCC 9039 / DSM 1715 / NCIMB 8712</strain>
    </source>
</reference>
<keyword evidence="5" id="KW-1133">Transmembrane helix</keyword>
<evidence type="ECO:0000256" key="5">
    <source>
        <dbReference type="SAM" id="Phobius"/>
    </source>
</evidence>
<dbReference type="SMART" id="SM00028">
    <property type="entry name" value="TPR"/>
    <property type="match status" value="3"/>
</dbReference>
<dbReference type="OrthoDB" id="9815010at2"/>
<keyword evidence="1" id="KW-0677">Repeat</keyword>
<dbReference type="InterPro" id="IPR019734">
    <property type="entry name" value="TPR_rpt"/>
</dbReference>
<feature type="repeat" description="TPR" evidence="3">
    <location>
        <begin position="255"/>
        <end position="288"/>
    </location>
</feature>
<evidence type="ECO:0000256" key="3">
    <source>
        <dbReference type="PROSITE-ProRule" id="PRU00339"/>
    </source>
</evidence>
<reference evidence="6 7" key="2">
    <citation type="journal article" date="2010" name="J. Bacteriol.">
        <title>Complete genome sequence of Beijerinckia indica subsp. indica.</title>
        <authorList>
            <person name="Tamas I."/>
            <person name="Dedysh S.N."/>
            <person name="Liesack W."/>
            <person name="Stott M.B."/>
            <person name="Alam M."/>
            <person name="Murrell J.C."/>
            <person name="Dunfield P.F."/>
        </authorList>
    </citation>
    <scope>NUCLEOTIDE SEQUENCE [LARGE SCALE GENOMIC DNA]</scope>
    <source>
        <strain evidence="7">ATCC 9039 / DSM 1715 / NCIMB 8712</strain>
    </source>
</reference>
<evidence type="ECO:0000256" key="1">
    <source>
        <dbReference type="ARBA" id="ARBA00022737"/>
    </source>
</evidence>
<evidence type="ECO:0000313" key="6">
    <source>
        <dbReference type="EMBL" id="ACB93745.1"/>
    </source>
</evidence>
<keyword evidence="2 3" id="KW-0802">TPR repeat</keyword>
<proteinExistence type="predicted"/>
<gene>
    <name evidence="6" type="ordered locus">Bind_0086</name>
</gene>
<organism evidence="6 7">
    <name type="scientific">Beijerinckia indica subsp. indica (strain ATCC 9039 / DSM 1715 / NCIMB 8712)</name>
    <dbReference type="NCBI Taxonomy" id="395963"/>
    <lineage>
        <taxon>Bacteria</taxon>
        <taxon>Pseudomonadati</taxon>
        <taxon>Pseudomonadota</taxon>
        <taxon>Alphaproteobacteria</taxon>
        <taxon>Hyphomicrobiales</taxon>
        <taxon>Beijerinckiaceae</taxon>
        <taxon>Beijerinckia</taxon>
    </lineage>
</organism>
<dbReference type="PANTHER" id="PTHR44858">
    <property type="entry name" value="TETRATRICOPEPTIDE REPEAT PROTEIN 6"/>
    <property type="match status" value="1"/>
</dbReference>
<keyword evidence="7" id="KW-1185">Reference proteome</keyword>
<evidence type="ECO:0000256" key="4">
    <source>
        <dbReference type="SAM" id="MobiDB-lite"/>
    </source>
</evidence>
<feature type="region of interest" description="Disordered" evidence="4">
    <location>
        <begin position="63"/>
        <end position="142"/>
    </location>
</feature>
<protein>
    <submittedName>
        <fullName evidence="6">Tetratricopeptide TPR_2 repeat protein</fullName>
    </submittedName>
</protein>
<sequence length="307" mass="33854">MSSARARQPGPDSLSRRTGPFPAPRLWLWSVGTVSALIVLSSCWSLALADPYPFPHPSPLGPDWRMQEDGANPPSYPLNPLQGWPFDQKGAGNSSREGNRARPGRDPAWGDGQLQGRANPRLKPKPKPDPEEALKKALVPPPDPVVQRQKLLAKLFDHLQAASDEEEARGLAQAIEETWLRSTSVTATLLMNRALAAIQAQHYPLAEDILDKTILLRPDWAEARNQRAKVRFLAGNFQGAMTDVDETLKLEPRHFDALTTMGIILEQTGFDSQALTVLRKALALYPHQPAVEAIVKKLTLSVEGRDI</sequence>
<dbReference type="RefSeq" id="WP_012383103.1">
    <property type="nucleotide sequence ID" value="NC_010581.1"/>
</dbReference>
<dbReference type="KEGG" id="bid:Bind_0086"/>
<dbReference type="EMBL" id="CP001016">
    <property type="protein sequence ID" value="ACB93745.1"/>
    <property type="molecule type" value="Genomic_DNA"/>
</dbReference>
<evidence type="ECO:0000313" key="7">
    <source>
        <dbReference type="Proteomes" id="UP000001695"/>
    </source>
</evidence>
<accession>B2IB47</accession>
<dbReference type="PROSITE" id="PS50005">
    <property type="entry name" value="TPR"/>
    <property type="match status" value="1"/>
</dbReference>
<dbReference type="Proteomes" id="UP000001695">
    <property type="component" value="Chromosome"/>
</dbReference>
<dbReference type="AlphaFoldDB" id="B2IB47"/>
<dbReference type="InterPro" id="IPR050498">
    <property type="entry name" value="Ycf3"/>
</dbReference>
<keyword evidence="5" id="KW-0472">Membrane</keyword>
<dbReference type="SUPFAM" id="SSF48452">
    <property type="entry name" value="TPR-like"/>
    <property type="match status" value="1"/>
</dbReference>
<evidence type="ECO:0000256" key="2">
    <source>
        <dbReference type="ARBA" id="ARBA00022803"/>
    </source>
</evidence>
<dbReference type="Gene3D" id="1.25.40.10">
    <property type="entry name" value="Tetratricopeptide repeat domain"/>
    <property type="match status" value="1"/>
</dbReference>
<dbReference type="InterPro" id="IPR011990">
    <property type="entry name" value="TPR-like_helical_dom_sf"/>
</dbReference>